<proteinExistence type="inferred from homology"/>
<feature type="compositionally biased region" description="Polar residues" evidence="2">
    <location>
        <begin position="91"/>
        <end position="100"/>
    </location>
</feature>
<dbReference type="NCBIfam" id="TIGR03930">
    <property type="entry name" value="WXG100_ESAT6"/>
    <property type="match status" value="1"/>
</dbReference>
<dbReference type="Gene3D" id="1.10.287.1060">
    <property type="entry name" value="ESAT-6-like"/>
    <property type="match status" value="1"/>
</dbReference>
<dbReference type="InterPro" id="IPR036689">
    <property type="entry name" value="ESAT-6-like_sf"/>
</dbReference>
<dbReference type="SUPFAM" id="SSF140453">
    <property type="entry name" value="EsxAB dimer-like"/>
    <property type="match status" value="1"/>
</dbReference>
<sequence>MTGAISYDHGNLGDLSGNIHQQFNALEQLAGQLKRQVHQLQGNWTSPDAAAHYQDAQARWDTLFGQAREQLNGLGRGVQNASDRMGETDRSIGNTFKGTF</sequence>
<dbReference type="Proteomes" id="UP000602395">
    <property type="component" value="Unassembled WGS sequence"/>
</dbReference>
<organism evidence="3 4">
    <name type="scientific">Gordonia hankookensis</name>
    <dbReference type="NCBI Taxonomy" id="589403"/>
    <lineage>
        <taxon>Bacteria</taxon>
        <taxon>Bacillati</taxon>
        <taxon>Actinomycetota</taxon>
        <taxon>Actinomycetes</taxon>
        <taxon>Mycobacteriales</taxon>
        <taxon>Gordoniaceae</taxon>
        <taxon>Gordonia</taxon>
    </lineage>
</organism>
<keyword evidence="4" id="KW-1185">Reference proteome</keyword>
<comment type="caution">
    <text evidence="3">The sequence shown here is derived from an EMBL/GenBank/DDBJ whole genome shotgun (WGS) entry which is preliminary data.</text>
</comment>
<protein>
    <recommendedName>
        <fullName evidence="1">ESAT-6-like protein</fullName>
    </recommendedName>
</protein>
<accession>A0ABR7WA51</accession>
<feature type="region of interest" description="Disordered" evidence="2">
    <location>
        <begin position="75"/>
        <end position="100"/>
    </location>
</feature>
<dbReference type="RefSeq" id="WP_164308755.1">
    <property type="nucleotide sequence ID" value="NZ_BAABAD010000003.1"/>
</dbReference>
<reference evidence="3 4" key="1">
    <citation type="submission" date="2020-09" db="EMBL/GenBank/DDBJ databases">
        <title>Novel species in genus Gordonia.</title>
        <authorList>
            <person name="Zhang G."/>
        </authorList>
    </citation>
    <scope>NUCLEOTIDE SEQUENCE [LARGE SCALE GENOMIC DNA]</scope>
    <source>
        <strain evidence="3 4">ON-33</strain>
    </source>
</reference>
<evidence type="ECO:0000313" key="3">
    <source>
        <dbReference type="EMBL" id="MBD1318702.1"/>
    </source>
</evidence>
<dbReference type="InterPro" id="IPR010310">
    <property type="entry name" value="T7SS_ESAT-6-like"/>
</dbReference>
<evidence type="ECO:0000313" key="4">
    <source>
        <dbReference type="Proteomes" id="UP000602395"/>
    </source>
</evidence>
<dbReference type="EMBL" id="JACWMS010000001">
    <property type="protein sequence ID" value="MBD1318702.1"/>
    <property type="molecule type" value="Genomic_DNA"/>
</dbReference>
<dbReference type="Pfam" id="PF06013">
    <property type="entry name" value="WXG100"/>
    <property type="match status" value="1"/>
</dbReference>
<gene>
    <name evidence="3" type="ORF">IDF66_03835</name>
</gene>
<name>A0ABR7WA51_9ACTN</name>
<evidence type="ECO:0000256" key="2">
    <source>
        <dbReference type="SAM" id="MobiDB-lite"/>
    </source>
</evidence>
<comment type="similarity">
    <text evidence="1">Belongs to the WXG100 family.</text>
</comment>
<evidence type="ECO:0000256" key="1">
    <source>
        <dbReference type="RuleBase" id="RU362001"/>
    </source>
</evidence>